<dbReference type="SUPFAM" id="SSF52980">
    <property type="entry name" value="Restriction endonuclease-like"/>
    <property type="match status" value="1"/>
</dbReference>
<evidence type="ECO:0000313" key="3">
    <source>
        <dbReference type="EMBL" id="PRZ43087.1"/>
    </source>
</evidence>
<sequence length="312" mass="34745">MHERKAIPKSLMDLGRAQSGIVTTTQITQTGLSRHTVRRLVDDRIWTKLDRGLYLLHSGAPSWLSYVHAGLALAGPDSYTTTDTAAALHGLTTQRQLPIHVAISDRRGVQSRAWLQIHRPTQLPSRLVHSGPARPPIHDVVLDMCAASTPGDVAGWIYDAVGSSKTTPAILLATLGERGRIANRDLIYSTLLDVRDGINSHLEYDFLHRVERPHGLPPMTRQFVVPETGRRADGAYEEFRLLIELDGEQWHTGQQVFRDRERDNRHSAIGWRSMRFGRRDIHGNPCGVARDVATDIGSGGWAGKMKRCARCP</sequence>
<proteinExistence type="predicted"/>
<gene>
    <name evidence="3" type="ORF">CLV47_103144</name>
</gene>
<dbReference type="InterPro" id="IPR007569">
    <property type="entry name" value="DUF559"/>
</dbReference>
<comment type="caution">
    <text evidence="3">The sequence shown here is derived from an EMBL/GenBank/DDBJ whole genome shotgun (WGS) entry which is preliminary data.</text>
</comment>
<dbReference type="AlphaFoldDB" id="A0A2T1A3L6"/>
<dbReference type="RefSeq" id="WP_106348061.1">
    <property type="nucleotide sequence ID" value="NZ_PVUE01000003.1"/>
</dbReference>
<dbReference type="EMBL" id="PVUE01000003">
    <property type="protein sequence ID" value="PRZ43087.1"/>
    <property type="molecule type" value="Genomic_DNA"/>
</dbReference>
<dbReference type="Pfam" id="PF13338">
    <property type="entry name" value="AbiEi_4"/>
    <property type="match status" value="1"/>
</dbReference>
<evidence type="ECO:0000313" key="4">
    <source>
        <dbReference type="Proteomes" id="UP000237752"/>
    </source>
</evidence>
<dbReference type="InterPro" id="IPR025159">
    <property type="entry name" value="AbiEi_N"/>
</dbReference>
<evidence type="ECO:0000259" key="1">
    <source>
        <dbReference type="Pfam" id="PF04480"/>
    </source>
</evidence>
<dbReference type="Proteomes" id="UP000237752">
    <property type="component" value="Unassembled WGS sequence"/>
</dbReference>
<reference evidence="3 4" key="1">
    <citation type="submission" date="2018-03" db="EMBL/GenBank/DDBJ databases">
        <title>Genomic Encyclopedia of Archaeal and Bacterial Type Strains, Phase II (KMG-II): from individual species to whole genera.</title>
        <authorList>
            <person name="Goeker M."/>
        </authorList>
    </citation>
    <scope>NUCLEOTIDE SEQUENCE [LARGE SCALE GENOMIC DNA]</scope>
    <source>
        <strain evidence="3 4">DSM 100065</strain>
    </source>
</reference>
<name>A0A2T1A3L6_9ACTN</name>
<evidence type="ECO:0000259" key="2">
    <source>
        <dbReference type="Pfam" id="PF13338"/>
    </source>
</evidence>
<dbReference type="OrthoDB" id="5146042at2"/>
<dbReference type="InterPro" id="IPR011335">
    <property type="entry name" value="Restrct_endonuc-II-like"/>
</dbReference>
<keyword evidence="4" id="KW-1185">Reference proteome</keyword>
<feature type="domain" description="DUF559" evidence="1">
    <location>
        <begin position="233"/>
        <end position="294"/>
    </location>
</feature>
<protein>
    <submittedName>
        <fullName evidence="3">Uncharacterized protein DUF559</fullName>
    </submittedName>
</protein>
<organism evidence="3 4">
    <name type="scientific">Antricoccus suffuscus</name>
    <dbReference type="NCBI Taxonomy" id="1629062"/>
    <lineage>
        <taxon>Bacteria</taxon>
        <taxon>Bacillati</taxon>
        <taxon>Actinomycetota</taxon>
        <taxon>Actinomycetes</taxon>
        <taxon>Geodermatophilales</taxon>
        <taxon>Antricoccaceae</taxon>
        <taxon>Antricoccus</taxon>
    </lineage>
</organism>
<accession>A0A2T1A3L6</accession>
<dbReference type="Pfam" id="PF04480">
    <property type="entry name" value="DUF559"/>
    <property type="match status" value="1"/>
</dbReference>
<feature type="domain" description="AbiEi antitoxin N-terminal" evidence="2">
    <location>
        <begin position="12"/>
        <end position="56"/>
    </location>
</feature>
<dbReference type="Gene3D" id="3.40.960.10">
    <property type="entry name" value="VSR Endonuclease"/>
    <property type="match status" value="1"/>
</dbReference>